<feature type="domain" description="K Homology" evidence="4">
    <location>
        <begin position="87"/>
        <end position="138"/>
    </location>
</feature>
<dbReference type="PROSITE" id="PS50084">
    <property type="entry name" value="KH_TYPE_1"/>
    <property type="match status" value="2"/>
</dbReference>
<dbReference type="InterPro" id="IPR036612">
    <property type="entry name" value="KH_dom_type_1_sf"/>
</dbReference>
<reference evidence="5 6" key="1">
    <citation type="submission" date="2015-05" db="EMBL/GenBank/DDBJ databases">
        <authorList>
            <person name="Wang D.B."/>
            <person name="Wang M."/>
        </authorList>
    </citation>
    <scope>NUCLEOTIDE SEQUENCE [LARGE SCALE GENOMIC DNA]</scope>
    <source>
        <strain evidence="5">VL1</strain>
    </source>
</reference>
<accession>A0A0G4MHE3</accession>
<evidence type="ECO:0000313" key="6">
    <source>
        <dbReference type="Proteomes" id="UP000044602"/>
    </source>
</evidence>
<dbReference type="SMART" id="SM00322">
    <property type="entry name" value="KH"/>
    <property type="match status" value="2"/>
</dbReference>
<dbReference type="CDD" id="cd00105">
    <property type="entry name" value="KH-I"/>
    <property type="match status" value="1"/>
</dbReference>
<dbReference type="SUPFAM" id="SSF54791">
    <property type="entry name" value="Eukaryotic type KH-domain (KH-domain type I)"/>
    <property type="match status" value="2"/>
</dbReference>
<protein>
    <recommendedName>
        <fullName evidence="4">K Homology domain-containing protein</fullName>
    </recommendedName>
</protein>
<feature type="region of interest" description="Disordered" evidence="3">
    <location>
        <begin position="31"/>
        <end position="71"/>
    </location>
</feature>
<gene>
    <name evidence="5" type="ORF">BN1708_019286</name>
</gene>
<organism evidence="5 6">
    <name type="scientific">Verticillium longisporum</name>
    <name type="common">Verticillium dahliae var. longisporum</name>
    <dbReference type="NCBI Taxonomy" id="100787"/>
    <lineage>
        <taxon>Eukaryota</taxon>
        <taxon>Fungi</taxon>
        <taxon>Dikarya</taxon>
        <taxon>Ascomycota</taxon>
        <taxon>Pezizomycotina</taxon>
        <taxon>Sordariomycetes</taxon>
        <taxon>Hypocreomycetidae</taxon>
        <taxon>Glomerellales</taxon>
        <taxon>Plectosphaerellaceae</taxon>
        <taxon>Verticillium</taxon>
    </lineage>
</organism>
<dbReference type="GO" id="GO:0003729">
    <property type="term" value="F:mRNA binding"/>
    <property type="evidence" value="ECO:0007669"/>
    <property type="project" value="TreeGrafter"/>
</dbReference>
<dbReference type="InterPro" id="IPR004087">
    <property type="entry name" value="KH_dom"/>
</dbReference>
<dbReference type="Gene3D" id="3.30.1370.10">
    <property type="entry name" value="K Homology domain, type 1"/>
    <property type="match status" value="2"/>
</dbReference>
<feature type="non-terminal residue" evidence="5">
    <location>
        <position position="140"/>
    </location>
</feature>
<evidence type="ECO:0000313" key="5">
    <source>
        <dbReference type="EMBL" id="CRK33703.1"/>
    </source>
</evidence>
<dbReference type="Pfam" id="PF00013">
    <property type="entry name" value="KH_1"/>
    <property type="match status" value="2"/>
</dbReference>
<dbReference type="GO" id="GO:0005737">
    <property type="term" value="C:cytoplasm"/>
    <property type="evidence" value="ECO:0007669"/>
    <property type="project" value="TreeGrafter"/>
</dbReference>
<dbReference type="PANTHER" id="PTHR10627">
    <property type="entry name" value="SCP160"/>
    <property type="match status" value="1"/>
</dbReference>
<name>A0A0G4MHE3_VERLO</name>
<dbReference type="InterPro" id="IPR004088">
    <property type="entry name" value="KH_dom_type_1"/>
</dbReference>
<dbReference type="EMBL" id="CVQH01022604">
    <property type="protein sequence ID" value="CRK33703.1"/>
    <property type="molecule type" value="Genomic_DNA"/>
</dbReference>
<keyword evidence="2" id="KW-0694">RNA-binding</keyword>
<evidence type="ECO:0000256" key="3">
    <source>
        <dbReference type="SAM" id="MobiDB-lite"/>
    </source>
</evidence>
<dbReference type="PANTHER" id="PTHR10627:SF31">
    <property type="entry name" value="DODECA-SATELLITE-BINDING PROTEIN 1, ISOFORM A"/>
    <property type="match status" value="1"/>
</dbReference>
<dbReference type="AlphaFoldDB" id="A0A0G4MHE3"/>
<evidence type="ECO:0000259" key="4">
    <source>
        <dbReference type="SMART" id="SM00322"/>
    </source>
</evidence>
<sequence>DPKFHKDLIGSQGSVINRLQTKYKVVINFPKPAKAPKEDAANADAASDAGKPKRHQEPDEVVIRGPRKGADEARDEILSYLQWLKDNSFTATVTVQQKQVPSLIGQGGAALDELRQSTGAKIDVPGERNSETAEIQIRGP</sequence>
<keyword evidence="1" id="KW-0677">Repeat</keyword>
<feature type="domain" description="K Homology" evidence="4">
    <location>
        <begin position="1"/>
        <end position="82"/>
    </location>
</feature>
<feature type="compositionally biased region" description="Basic and acidic residues" evidence="3">
    <location>
        <begin position="55"/>
        <end position="71"/>
    </location>
</feature>
<evidence type="ECO:0000256" key="2">
    <source>
        <dbReference type="PROSITE-ProRule" id="PRU00117"/>
    </source>
</evidence>
<dbReference type="STRING" id="100787.A0A0G4MHE3"/>
<dbReference type="Proteomes" id="UP000044602">
    <property type="component" value="Unassembled WGS sequence"/>
</dbReference>
<evidence type="ECO:0000256" key="1">
    <source>
        <dbReference type="ARBA" id="ARBA00022737"/>
    </source>
</evidence>
<feature type="non-terminal residue" evidence="5">
    <location>
        <position position="1"/>
    </location>
</feature>
<feature type="region of interest" description="Disordered" evidence="3">
    <location>
        <begin position="118"/>
        <end position="140"/>
    </location>
</feature>
<proteinExistence type="predicted"/>
<keyword evidence="6" id="KW-1185">Reference proteome</keyword>